<dbReference type="AlphaFoldDB" id="A0A8J3FA64"/>
<dbReference type="InterPro" id="IPR033900">
    <property type="entry name" value="Gram_neg_porin_domain"/>
</dbReference>
<evidence type="ECO:0000313" key="12">
    <source>
        <dbReference type="EMBL" id="GGI55383.1"/>
    </source>
</evidence>
<dbReference type="GO" id="GO:0009279">
    <property type="term" value="C:cell outer membrane"/>
    <property type="evidence" value="ECO:0007669"/>
    <property type="project" value="UniProtKB-SubCell"/>
</dbReference>
<keyword evidence="13" id="KW-1185">Reference proteome</keyword>
<proteinExistence type="predicted"/>
<evidence type="ECO:0000259" key="11">
    <source>
        <dbReference type="Pfam" id="PF13609"/>
    </source>
</evidence>
<evidence type="ECO:0000256" key="8">
    <source>
        <dbReference type="ARBA" id="ARBA00023114"/>
    </source>
</evidence>
<sequence length="350" mass="36829">MALAILGAITCQAHAQSSVTVYGIVDTGFSSIDNGTDRTNGLSSGNNSASRIGFKGLEDLGGGLQTEFKLENGISTDDGSGGSGFSRYAYIGLNGAFGKIRMGRQDNQISEAIIKLDPFSAAGVGNARNFYAGGGVPQRQPNMLTWLSNNYGGFSGSLGYIFGEVEDDNSANRGIGAQLSYENGPLNIQLAYQKQNYNGTTNVLGFSGTGADLDDKNILLGATYSFAALKLHGFYGERKLEGPATVAALGTGNFNDKIRTAMLGITIPLGASAIRADYIQNDNKDIDDADNNAWVASYTYSLSKRTTLYATYVRTDNDDNSVMSVSGPSAANFTAGENGSGAYLGINHKF</sequence>
<dbReference type="InterPro" id="IPR002299">
    <property type="entry name" value="Porin_Neis"/>
</dbReference>
<dbReference type="InterPro" id="IPR023614">
    <property type="entry name" value="Porin_dom_sf"/>
</dbReference>
<keyword evidence="7" id="KW-0406">Ion transport</keyword>
<dbReference type="GO" id="GO:0015288">
    <property type="term" value="F:porin activity"/>
    <property type="evidence" value="ECO:0007669"/>
    <property type="project" value="UniProtKB-KW"/>
</dbReference>
<dbReference type="GO" id="GO:0046930">
    <property type="term" value="C:pore complex"/>
    <property type="evidence" value="ECO:0007669"/>
    <property type="project" value="UniProtKB-KW"/>
</dbReference>
<keyword evidence="4" id="KW-1134">Transmembrane beta strand</keyword>
<evidence type="ECO:0000256" key="1">
    <source>
        <dbReference type="ARBA" id="ARBA00004571"/>
    </source>
</evidence>
<evidence type="ECO:0000256" key="9">
    <source>
        <dbReference type="ARBA" id="ARBA00023136"/>
    </source>
</evidence>
<evidence type="ECO:0000256" key="2">
    <source>
        <dbReference type="ARBA" id="ARBA00011233"/>
    </source>
</evidence>
<protein>
    <submittedName>
        <fullName evidence="12">Porin</fullName>
    </submittedName>
</protein>
<dbReference type="Proteomes" id="UP000627205">
    <property type="component" value="Unassembled WGS sequence"/>
</dbReference>
<dbReference type="InterPro" id="IPR001702">
    <property type="entry name" value="Porin_Gram-ve"/>
</dbReference>
<comment type="caution">
    <text evidence="12">The sequence shown here is derived from an EMBL/GenBank/DDBJ whole genome shotgun (WGS) entry which is preliminary data.</text>
</comment>
<feature type="domain" description="Porin" evidence="11">
    <location>
        <begin position="2"/>
        <end position="320"/>
    </location>
</feature>
<evidence type="ECO:0000256" key="7">
    <source>
        <dbReference type="ARBA" id="ARBA00023065"/>
    </source>
</evidence>
<dbReference type="GO" id="GO:0034220">
    <property type="term" value="P:monoatomic ion transmembrane transport"/>
    <property type="evidence" value="ECO:0007669"/>
    <property type="project" value="InterPro"/>
</dbReference>
<dbReference type="Gene3D" id="2.40.160.10">
    <property type="entry name" value="Porin"/>
    <property type="match status" value="1"/>
</dbReference>
<keyword evidence="10" id="KW-0998">Cell outer membrane</keyword>
<dbReference type="EMBL" id="BMDP01000004">
    <property type="protein sequence ID" value="GGI55383.1"/>
    <property type="molecule type" value="Genomic_DNA"/>
</dbReference>
<evidence type="ECO:0000256" key="3">
    <source>
        <dbReference type="ARBA" id="ARBA00022448"/>
    </source>
</evidence>
<dbReference type="InterPro" id="IPR050298">
    <property type="entry name" value="Gram-neg_bact_OMP"/>
</dbReference>
<accession>A0A8J3FA64</accession>
<dbReference type="PRINTS" id="PR00182">
    <property type="entry name" value="ECOLNEIPORIN"/>
</dbReference>
<evidence type="ECO:0000313" key="13">
    <source>
        <dbReference type="Proteomes" id="UP000627205"/>
    </source>
</evidence>
<keyword evidence="9" id="KW-0472">Membrane</keyword>
<evidence type="ECO:0000256" key="6">
    <source>
        <dbReference type="ARBA" id="ARBA00022729"/>
    </source>
</evidence>
<keyword evidence="6" id="KW-0732">Signal</keyword>
<dbReference type="SUPFAM" id="SSF56935">
    <property type="entry name" value="Porins"/>
    <property type="match status" value="1"/>
</dbReference>
<comment type="subcellular location">
    <subcellularLocation>
        <location evidence="1">Cell outer membrane</location>
        <topology evidence="1">Multi-pass membrane protein</topology>
    </subcellularLocation>
</comment>
<keyword evidence="5" id="KW-0812">Transmembrane</keyword>
<reference evidence="12" key="2">
    <citation type="submission" date="2020-09" db="EMBL/GenBank/DDBJ databases">
        <authorList>
            <person name="Sun Q."/>
            <person name="Sedlacek I."/>
        </authorList>
    </citation>
    <scope>NUCLEOTIDE SEQUENCE</scope>
    <source>
        <strain evidence="12">CCM 7664</strain>
    </source>
</reference>
<evidence type="ECO:0000256" key="10">
    <source>
        <dbReference type="ARBA" id="ARBA00023237"/>
    </source>
</evidence>
<dbReference type="PANTHER" id="PTHR34501:SF9">
    <property type="entry name" value="MAJOR OUTER MEMBRANE PROTEIN P.IA"/>
    <property type="match status" value="1"/>
</dbReference>
<keyword evidence="3" id="KW-0813">Transport</keyword>
<dbReference type="PANTHER" id="PTHR34501">
    <property type="entry name" value="PROTEIN YDDL-RELATED"/>
    <property type="match status" value="1"/>
</dbReference>
<dbReference type="CDD" id="cd00342">
    <property type="entry name" value="gram_neg_porins"/>
    <property type="match status" value="1"/>
</dbReference>
<gene>
    <name evidence="12" type="ORF">GCM10011430_25570</name>
</gene>
<organism evidence="12 13">
    <name type="scientific">Oxalicibacterium solurbis</name>
    <dbReference type="NCBI Taxonomy" id="69280"/>
    <lineage>
        <taxon>Bacteria</taxon>
        <taxon>Pseudomonadati</taxon>
        <taxon>Pseudomonadota</taxon>
        <taxon>Betaproteobacteria</taxon>
        <taxon>Burkholderiales</taxon>
        <taxon>Oxalobacteraceae</taxon>
        <taxon>Oxalicibacterium</taxon>
    </lineage>
</organism>
<name>A0A8J3FA64_9BURK</name>
<evidence type="ECO:0000256" key="4">
    <source>
        <dbReference type="ARBA" id="ARBA00022452"/>
    </source>
</evidence>
<dbReference type="Pfam" id="PF13609">
    <property type="entry name" value="Porin_4"/>
    <property type="match status" value="1"/>
</dbReference>
<reference evidence="12" key="1">
    <citation type="journal article" date="2014" name="Int. J. Syst. Evol. Microbiol.">
        <title>Complete genome sequence of Corynebacterium casei LMG S-19264T (=DSM 44701T), isolated from a smear-ripened cheese.</title>
        <authorList>
            <consortium name="US DOE Joint Genome Institute (JGI-PGF)"/>
            <person name="Walter F."/>
            <person name="Albersmeier A."/>
            <person name="Kalinowski J."/>
            <person name="Ruckert C."/>
        </authorList>
    </citation>
    <scope>NUCLEOTIDE SEQUENCE</scope>
    <source>
        <strain evidence="12">CCM 7664</strain>
    </source>
</reference>
<keyword evidence="8" id="KW-0626">Porin</keyword>
<evidence type="ECO:0000256" key="5">
    <source>
        <dbReference type="ARBA" id="ARBA00022692"/>
    </source>
</evidence>
<comment type="subunit">
    <text evidence="2">Homotrimer.</text>
</comment>
<dbReference type="PRINTS" id="PR00184">
    <property type="entry name" value="NEISSPPORIN"/>
</dbReference>